<sequence length="340" mass="37734">MSAKTALFSPLEIKNVTMKNRIVMSPMCMYSCGQEDGMVNDWHMTHYTSRAVGQAGLIVTEAVPVTRQGQISPQDLGIWSDDHIPGLKKLNSSIKKHGAKTAVQLGHAGRKAVYDGETIAPSAIGFDEKAKVPKEMTSGQINSTIDAFREGARRAAEAGYDVVELHGAHGYLISQFLSPLSNRREDHYGGSLENRFRFLKEVTEEVKKEWDGPLFVRLSTDEYHPEGNGMEDFVTIAGWLKELGVDLIDCSTGGIIRTPIQVYPGYQVKHSETIRQQAGIKTGAVGLITTGVQAEEILQNGRADLIFLGREFLRDPYWPRTAARELGEEIEPPRQYGRSW</sequence>
<evidence type="ECO:0000313" key="8">
    <source>
        <dbReference type="Proteomes" id="UP000248066"/>
    </source>
</evidence>
<evidence type="ECO:0000313" key="7">
    <source>
        <dbReference type="EMBL" id="PYZ98540.1"/>
    </source>
</evidence>
<dbReference type="GO" id="GO:0050661">
    <property type="term" value="F:NADP binding"/>
    <property type="evidence" value="ECO:0007669"/>
    <property type="project" value="InterPro"/>
</dbReference>
<dbReference type="PANTHER" id="PTHR43303">
    <property type="entry name" value="NADPH DEHYDROGENASE C23G7.10C-RELATED"/>
    <property type="match status" value="1"/>
</dbReference>
<dbReference type="InterPro" id="IPR044152">
    <property type="entry name" value="YqjM-like"/>
</dbReference>
<dbReference type="Gene3D" id="3.20.20.70">
    <property type="entry name" value="Aldolase class I"/>
    <property type="match status" value="1"/>
</dbReference>
<keyword evidence="5" id="KW-0560">Oxidoreductase</keyword>
<accession>A0A2W0HEV6</accession>
<dbReference type="GO" id="GO:0010181">
    <property type="term" value="F:FMN binding"/>
    <property type="evidence" value="ECO:0007669"/>
    <property type="project" value="InterPro"/>
</dbReference>
<evidence type="ECO:0000256" key="1">
    <source>
        <dbReference type="ARBA" id="ARBA00001917"/>
    </source>
</evidence>
<dbReference type="CDD" id="cd02932">
    <property type="entry name" value="OYE_YqiM_FMN"/>
    <property type="match status" value="1"/>
</dbReference>
<keyword evidence="8" id="KW-1185">Reference proteome</keyword>
<keyword evidence="3" id="KW-0288">FMN</keyword>
<keyword evidence="4" id="KW-0521">NADP</keyword>
<evidence type="ECO:0000256" key="4">
    <source>
        <dbReference type="ARBA" id="ARBA00022857"/>
    </source>
</evidence>
<protein>
    <submittedName>
        <fullName evidence="7">NADPH dehydrogenase NamA</fullName>
    </submittedName>
</protein>
<dbReference type="PANTHER" id="PTHR43303:SF4">
    <property type="entry name" value="NADPH DEHYDROGENASE C23G7.10C-RELATED"/>
    <property type="match status" value="1"/>
</dbReference>
<comment type="caution">
    <text evidence="7">The sequence shown here is derived from an EMBL/GenBank/DDBJ whole genome shotgun (WGS) entry which is preliminary data.</text>
</comment>
<name>A0A2W0HEV6_9BACI</name>
<dbReference type="OrthoDB" id="9772736at2"/>
<dbReference type="Pfam" id="PF00724">
    <property type="entry name" value="Oxidored_FMN"/>
    <property type="match status" value="1"/>
</dbReference>
<dbReference type="Proteomes" id="UP000248066">
    <property type="component" value="Unassembled WGS sequence"/>
</dbReference>
<organism evidence="7 8">
    <name type="scientific">Alteribacter lacisalsi</name>
    <dbReference type="NCBI Taxonomy" id="2045244"/>
    <lineage>
        <taxon>Bacteria</taxon>
        <taxon>Bacillati</taxon>
        <taxon>Bacillota</taxon>
        <taxon>Bacilli</taxon>
        <taxon>Bacillales</taxon>
        <taxon>Bacillaceae</taxon>
        <taxon>Alteribacter</taxon>
    </lineage>
</organism>
<keyword evidence="2" id="KW-0285">Flavoprotein</keyword>
<dbReference type="InterPro" id="IPR001155">
    <property type="entry name" value="OxRdtase_FMN_N"/>
</dbReference>
<evidence type="ECO:0000256" key="5">
    <source>
        <dbReference type="ARBA" id="ARBA00023002"/>
    </source>
</evidence>
<evidence type="ECO:0000256" key="2">
    <source>
        <dbReference type="ARBA" id="ARBA00022630"/>
    </source>
</evidence>
<evidence type="ECO:0000256" key="3">
    <source>
        <dbReference type="ARBA" id="ARBA00022643"/>
    </source>
</evidence>
<reference evidence="7 8" key="1">
    <citation type="submission" date="2017-10" db="EMBL/GenBank/DDBJ databases">
        <title>Bacillus sp. nov., a halophilic bacterium isolated from a Yangshapao Lake.</title>
        <authorList>
            <person name="Wang H."/>
        </authorList>
    </citation>
    <scope>NUCLEOTIDE SEQUENCE [LARGE SCALE GENOMIC DNA]</scope>
    <source>
        <strain evidence="7 8">YSP-3</strain>
    </source>
</reference>
<dbReference type="GO" id="GO:0003959">
    <property type="term" value="F:NADPH dehydrogenase activity"/>
    <property type="evidence" value="ECO:0007669"/>
    <property type="project" value="InterPro"/>
</dbReference>
<dbReference type="SUPFAM" id="SSF51395">
    <property type="entry name" value="FMN-linked oxidoreductases"/>
    <property type="match status" value="1"/>
</dbReference>
<dbReference type="AlphaFoldDB" id="A0A2W0HEV6"/>
<dbReference type="NCBIfam" id="NF010047">
    <property type="entry name" value="PRK13523.1"/>
    <property type="match status" value="1"/>
</dbReference>
<proteinExistence type="predicted"/>
<dbReference type="RefSeq" id="WP_110518512.1">
    <property type="nucleotide sequence ID" value="NZ_PDOF01000001.1"/>
</dbReference>
<dbReference type="EMBL" id="PDOF01000001">
    <property type="protein sequence ID" value="PYZ98540.1"/>
    <property type="molecule type" value="Genomic_DNA"/>
</dbReference>
<feature type="domain" description="NADH:flavin oxidoreductase/NADH oxidase N-terminal" evidence="6">
    <location>
        <begin position="7"/>
        <end position="326"/>
    </location>
</feature>
<comment type="cofactor">
    <cofactor evidence="1">
        <name>FMN</name>
        <dbReference type="ChEBI" id="CHEBI:58210"/>
    </cofactor>
</comment>
<gene>
    <name evidence="7" type="ORF">CR205_08120</name>
</gene>
<dbReference type="InterPro" id="IPR013785">
    <property type="entry name" value="Aldolase_TIM"/>
</dbReference>
<evidence type="ECO:0000259" key="6">
    <source>
        <dbReference type="Pfam" id="PF00724"/>
    </source>
</evidence>